<evidence type="ECO:0000313" key="2">
    <source>
        <dbReference type="Proteomes" id="UP000730618"/>
    </source>
</evidence>
<keyword evidence="2" id="KW-1185">Reference proteome</keyword>
<organism evidence="1 2">
    <name type="scientific">Paenibacillus allorhizosphaerae</name>
    <dbReference type="NCBI Taxonomy" id="2849866"/>
    <lineage>
        <taxon>Bacteria</taxon>
        <taxon>Bacillati</taxon>
        <taxon>Bacillota</taxon>
        <taxon>Bacilli</taxon>
        <taxon>Bacillales</taxon>
        <taxon>Paenibacillaceae</taxon>
        <taxon>Paenibacillus</taxon>
    </lineage>
</organism>
<sequence>MGQKKFDKAFKEQAVLRILSGDSTASVTAKELGVHYTTVRDWVKSYKQDGISAFPGSGNLKPEDEELRKLRKQLADIKEENEIL</sequence>
<protein>
    <recommendedName>
        <fullName evidence="3">Transposase</fullName>
    </recommendedName>
</protein>
<proteinExistence type="predicted"/>
<dbReference type="InterPro" id="IPR002514">
    <property type="entry name" value="Transposase_8"/>
</dbReference>
<dbReference type="EMBL" id="CAJVCE010000007">
    <property type="protein sequence ID" value="CAG7643638.1"/>
    <property type="molecule type" value="Genomic_DNA"/>
</dbReference>
<comment type="caution">
    <text evidence="1">The sequence shown here is derived from an EMBL/GenBank/DDBJ whole genome shotgun (WGS) entry which is preliminary data.</text>
</comment>
<name>A0ABM8VI55_9BACL</name>
<evidence type="ECO:0008006" key="3">
    <source>
        <dbReference type="Google" id="ProtNLM"/>
    </source>
</evidence>
<gene>
    <name evidence="1" type="ORF">PAECIP111802_03062</name>
</gene>
<dbReference type="Proteomes" id="UP000730618">
    <property type="component" value="Unassembled WGS sequence"/>
</dbReference>
<dbReference type="Pfam" id="PF01527">
    <property type="entry name" value="HTH_Tnp_1"/>
    <property type="match status" value="1"/>
</dbReference>
<evidence type="ECO:0000313" key="1">
    <source>
        <dbReference type="EMBL" id="CAG7643638.1"/>
    </source>
</evidence>
<reference evidence="1 2" key="1">
    <citation type="submission" date="2021-06" db="EMBL/GenBank/DDBJ databases">
        <authorList>
            <person name="Criscuolo A."/>
        </authorList>
    </citation>
    <scope>NUCLEOTIDE SEQUENCE [LARGE SCALE GENOMIC DNA]</scope>
    <source>
        <strain evidence="2">CIP 111802</strain>
    </source>
</reference>
<accession>A0ABM8VI55</accession>